<gene>
    <name evidence="2" type="primary">PLEST002277</name>
    <name evidence="2" type="ORF">PLESTB_000730400</name>
</gene>
<dbReference type="Proteomes" id="UP001165080">
    <property type="component" value="Unassembled WGS sequence"/>
</dbReference>
<dbReference type="OrthoDB" id="542465at2759"/>
<keyword evidence="3" id="KW-1185">Reference proteome</keyword>
<dbReference type="AlphaFoldDB" id="A0A9W6BJD4"/>
<feature type="region of interest" description="Disordered" evidence="1">
    <location>
        <begin position="164"/>
        <end position="200"/>
    </location>
</feature>
<name>A0A9W6BJD4_9CHLO</name>
<dbReference type="EMBL" id="BRXU01000007">
    <property type="protein sequence ID" value="GLC53306.1"/>
    <property type="molecule type" value="Genomic_DNA"/>
</dbReference>
<feature type="region of interest" description="Disordered" evidence="1">
    <location>
        <begin position="52"/>
        <end position="75"/>
    </location>
</feature>
<sequence>MDNGIACRPLVRQMKTASSSWRTARTKDCSLVARAAAARHSSFLGQQLGHVLSHGHGTPDRHPFQQHTPYPQHTTDQTDLTTLASLQHPQVQPSISEPSAHDFGLQPPARKPTAWTTDSHTRPANSRLAAYGCYRLVGPARISKRGDTLVAHMFRGSRIELLDRDGNATPYGSTEDQDLMSDSSSMSSPSSSEDGDAGGGGDAALQFVAECVLVAAHVELCGSACSVDLVDLRVQTAVHRHNGHTYVSVRNLPPEAVIELDADADLRHPINITPISPPAPSPSPSLA</sequence>
<evidence type="ECO:0000313" key="3">
    <source>
        <dbReference type="Proteomes" id="UP001165080"/>
    </source>
</evidence>
<proteinExistence type="predicted"/>
<evidence type="ECO:0000256" key="1">
    <source>
        <dbReference type="SAM" id="MobiDB-lite"/>
    </source>
</evidence>
<protein>
    <submittedName>
        <fullName evidence="2">Uncharacterized protein</fullName>
    </submittedName>
</protein>
<feature type="compositionally biased region" description="Low complexity" evidence="1">
    <location>
        <begin position="181"/>
        <end position="192"/>
    </location>
</feature>
<accession>A0A9W6BJD4</accession>
<comment type="caution">
    <text evidence="2">The sequence shown here is derived from an EMBL/GenBank/DDBJ whole genome shotgun (WGS) entry which is preliminary data.</text>
</comment>
<organism evidence="2 3">
    <name type="scientific">Pleodorina starrii</name>
    <dbReference type="NCBI Taxonomy" id="330485"/>
    <lineage>
        <taxon>Eukaryota</taxon>
        <taxon>Viridiplantae</taxon>
        <taxon>Chlorophyta</taxon>
        <taxon>core chlorophytes</taxon>
        <taxon>Chlorophyceae</taxon>
        <taxon>CS clade</taxon>
        <taxon>Chlamydomonadales</taxon>
        <taxon>Volvocaceae</taxon>
        <taxon>Pleodorina</taxon>
    </lineage>
</organism>
<evidence type="ECO:0000313" key="2">
    <source>
        <dbReference type="EMBL" id="GLC53306.1"/>
    </source>
</evidence>
<feature type="region of interest" description="Disordered" evidence="1">
    <location>
        <begin position="93"/>
        <end position="122"/>
    </location>
</feature>
<reference evidence="2 3" key="1">
    <citation type="journal article" date="2023" name="Commun. Biol.">
        <title>Reorganization of the ancestral sex-determining regions during the evolution of trioecy in Pleodorina starrii.</title>
        <authorList>
            <person name="Takahashi K."/>
            <person name="Suzuki S."/>
            <person name="Kawai-Toyooka H."/>
            <person name="Yamamoto K."/>
            <person name="Hamaji T."/>
            <person name="Ootsuki R."/>
            <person name="Yamaguchi H."/>
            <person name="Kawachi M."/>
            <person name="Higashiyama T."/>
            <person name="Nozaki H."/>
        </authorList>
    </citation>
    <scope>NUCLEOTIDE SEQUENCE [LARGE SCALE GENOMIC DNA]</scope>
    <source>
        <strain evidence="2 3">NIES-4479</strain>
    </source>
</reference>